<evidence type="ECO:0000256" key="5">
    <source>
        <dbReference type="ARBA" id="ARBA00022898"/>
    </source>
</evidence>
<reference evidence="10 11" key="1">
    <citation type="submission" date="2018-06" db="EMBL/GenBank/DDBJ databases">
        <title>Genomic Encyclopedia of Type Strains, Phase IV (KMG-IV): sequencing the most valuable type-strain genomes for metagenomic binning, comparative biology and taxonomic classification.</title>
        <authorList>
            <person name="Goeker M."/>
        </authorList>
    </citation>
    <scope>NUCLEOTIDE SEQUENCE [LARGE SCALE GENOMIC DNA]</scope>
    <source>
        <strain evidence="10 11">DSM 18048</strain>
    </source>
</reference>
<dbReference type="InterPro" id="IPR004839">
    <property type="entry name" value="Aminotransferase_I/II_large"/>
</dbReference>
<organism evidence="10 11">
    <name type="scientific">Deinococcus yavapaiensis KR-236</name>
    <dbReference type="NCBI Taxonomy" id="694435"/>
    <lineage>
        <taxon>Bacteria</taxon>
        <taxon>Thermotogati</taxon>
        <taxon>Deinococcota</taxon>
        <taxon>Deinococci</taxon>
        <taxon>Deinococcales</taxon>
        <taxon>Deinococcaceae</taxon>
        <taxon>Deinococcus</taxon>
    </lineage>
</organism>
<evidence type="ECO:0000313" key="11">
    <source>
        <dbReference type="Proteomes" id="UP000248326"/>
    </source>
</evidence>
<proteinExistence type="inferred from homology"/>
<dbReference type="Gene3D" id="3.40.640.10">
    <property type="entry name" value="Type I PLP-dependent aspartate aminotransferase-like (Major domain)"/>
    <property type="match status" value="1"/>
</dbReference>
<dbReference type="InterPro" id="IPR015424">
    <property type="entry name" value="PyrdxlP-dep_Trfase"/>
</dbReference>
<dbReference type="AlphaFoldDB" id="A0A318S9Q5"/>
<dbReference type="PANTHER" id="PTHR46383">
    <property type="entry name" value="ASPARTATE AMINOTRANSFERASE"/>
    <property type="match status" value="1"/>
</dbReference>
<dbReference type="EC" id="2.6.1.-" evidence="8"/>
<dbReference type="Gene3D" id="3.90.1150.10">
    <property type="entry name" value="Aspartate Aminotransferase, domain 1"/>
    <property type="match status" value="1"/>
</dbReference>
<dbReference type="Proteomes" id="UP000248326">
    <property type="component" value="Unassembled WGS sequence"/>
</dbReference>
<dbReference type="GO" id="GO:0030170">
    <property type="term" value="F:pyridoxal phosphate binding"/>
    <property type="evidence" value="ECO:0007669"/>
    <property type="project" value="InterPro"/>
</dbReference>
<keyword evidence="5" id="KW-0663">Pyridoxal phosphate</keyword>
<dbReference type="InterPro" id="IPR015422">
    <property type="entry name" value="PyrdxlP-dep_Trfase_small"/>
</dbReference>
<dbReference type="Pfam" id="PF00155">
    <property type="entry name" value="Aminotran_1_2"/>
    <property type="match status" value="1"/>
</dbReference>
<dbReference type="RefSeq" id="WP_110885541.1">
    <property type="nucleotide sequence ID" value="NZ_QJSX01000002.1"/>
</dbReference>
<sequence length="386" mass="41492">MFNVRLSSKVQSLKPSSTVGVAAKALELQRAGVHVISMAAGEPDFDTPPHVKEAAHRAIREGKTKYTQVQGIPELREVIAEKFRRENDLSYTPDQVIVSTGGKQALFNAFLALLDPGDEVIIPAPYWVSYPEMVSFAGGVPVAVDTRPEDGYDVDPEAIGAAITPRTKAIVLNSPSNPTGAVYPEAILRAVADLAVRHGLVIVTDEMYEHIVYDAAHVSIARFAPEHTLTVNGASKAYAMTGWRIGFAGGPSNLVKAMNAIQGQSTSNPSTISQYAALEAIRDSRAFIEEARGKFRERRDRIVVGLNGLGLATPLPQGAFYVMADTSRLASDELEAARLLLDEARVAVVPGTDFRAPGRVRLSYATSLENIEDALSRIGKLMGVGV</sequence>
<protein>
    <recommendedName>
        <fullName evidence="8">Aminotransferase</fullName>
        <ecNumber evidence="8">2.6.1.-</ecNumber>
    </recommendedName>
</protein>
<dbReference type="SUPFAM" id="SSF53383">
    <property type="entry name" value="PLP-dependent transferases"/>
    <property type="match status" value="1"/>
</dbReference>
<comment type="catalytic activity">
    <reaction evidence="6">
        <text>L-arogenate + oxaloacetate = prephenate + L-aspartate</text>
        <dbReference type="Rhea" id="RHEA:20445"/>
        <dbReference type="ChEBI" id="CHEBI:16452"/>
        <dbReference type="ChEBI" id="CHEBI:29934"/>
        <dbReference type="ChEBI" id="CHEBI:29991"/>
        <dbReference type="ChEBI" id="CHEBI:58180"/>
        <dbReference type="EC" id="2.6.1.78"/>
    </reaction>
</comment>
<dbReference type="GO" id="GO:0033853">
    <property type="term" value="F:aspartate-prephenate aminotransferase activity"/>
    <property type="evidence" value="ECO:0007669"/>
    <property type="project" value="UniProtKB-EC"/>
</dbReference>
<evidence type="ECO:0000256" key="7">
    <source>
        <dbReference type="ARBA" id="ARBA00057886"/>
    </source>
</evidence>
<evidence type="ECO:0000256" key="6">
    <source>
        <dbReference type="ARBA" id="ARBA00052185"/>
    </source>
</evidence>
<dbReference type="InterPro" id="IPR004838">
    <property type="entry name" value="NHTrfase_class1_PyrdxlP-BS"/>
</dbReference>
<feature type="domain" description="Aminotransferase class I/classII large" evidence="9">
    <location>
        <begin position="34"/>
        <end position="378"/>
    </location>
</feature>
<name>A0A318S9Q5_9DEIO</name>
<evidence type="ECO:0000256" key="1">
    <source>
        <dbReference type="ARBA" id="ARBA00001933"/>
    </source>
</evidence>
<evidence type="ECO:0000256" key="2">
    <source>
        <dbReference type="ARBA" id="ARBA00007441"/>
    </source>
</evidence>
<comment type="similarity">
    <text evidence="2 8">Belongs to the class-I pyridoxal-phosphate-dependent aminotransferase family.</text>
</comment>
<dbReference type="InterPro" id="IPR015421">
    <property type="entry name" value="PyrdxlP-dep_Trfase_major"/>
</dbReference>
<keyword evidence="3 8" id="KW-0032">Aminotransferase</keyword>
<evidence type="ECO:0000256" key="3">
    <source>
        <dbReference type="ARBA" id="ARBA00022576"/>
    </source>
</evidence>
<comment type="caution">
    <text evidence="10">The sequence shown here is derived from an EMBL/GenBank/DDBJ whole genome shotgun (WGS) entry which is preliminary data.</text>
</comment>
<gene>
    <name evidence="10" type="ORF">DES52_102318</name>
</gene>
<dbReference type="FunFam" id="3.40.640.10:FF:000033">
    <property type="entry name" value="Aspartate aminotransferase"/>
    <property type="match status" value="1"/>
</dbReference>
<evidence type="ECO:0000256" key="4">
    <source>
        <dbReference type="ARBA" id="ARBA00022679"/>
    </source>
</evidence>
<comment type="function">
    <text evidence="7">Catalyzes the reversible conversion of aspartate and 2-oxoglutarate to glutamate and oxaloacetate. Can also transaminate prephenate in the presence of aspartate.</text>
</comment>
<dbReference type="PROSITE" id="PS00105">
    <property type="entry name" value="AA_TRANSFER_CLASS_1"/>
    <property type="match status" value="1"/>
</dbReference>
<evidence type="ECO:0000256" key="8">
    <source>
        <dbReference type="RuleBase" id="RU000481"/>
    </source>
</evidence>
<evidence type="ECO:0000313" key="10">
    <source>
        <dbReference type="EMBL" id="PYE55951.1"/>
    </source>
</evidence>
<accession>A0A318S9Q5</accession>
<keyword evidence="11" id="KW-1185">Reference proteome</keyword>
<dbReference type="OrthoDB" id="9802328at2"/>
<dbReference type="InterPro" id="IPR050596">
    <property type="entry name" value="AspAT/PAT-like"/>
</dbReference>
<evidence type="ECO:0000259" key="9">
    <source>
        <dbReference type="Pfam" id="PF00155"/>
    </source>
</evidence>
<dbReference type="GO" id="GO:0006520">
    <property type="term" value="P:amino acid metabolic process"/>
    <property type="evidence" value="ECO:0007669"/>
    <property type="project" value="InterPro"/>
</dbReference>
<dbReference type="EMBL" id="QJSX01000002">
    <property type="protein sequence ID" value="PYE55951.1"/>
    <property type="molecule type" value="Genomic_DNA"/>
</dbReference>
<dbReference type="PANTHER" id="PTHR46383:SF1">
    <property type="entry name" value="ASPARTATE AMINOTRANSFERASE"/>
    <property type="match status" value="1"/>
</dbReference>
<dbReference type="CDD" id="cd00609">
    <property type="entry name" value="AAT_like"/>
    <property type="match status" value="1"/>
</dbReference>
<comment type="cofactor">
    <cofactor evidence="1 8">
        <name>pyridoxal 5'-phosphate</name>
        <dbReference type="ChEBI" id="CHEBI:597326"/>
    </cofactor>
</comment>
<keyword evidence="4 8" id="KW-0808">Transferase</keyword>